<accession>A0A2K8LFH9</accession>
<dbReference type="PROSITE" id="PS01125">
    <property type="entry name" value="ROK"/>
    <property type="match status" value="1"/>
</dbReference>
<dbReference type="PANTHER" id="PTHR18964:SF174">
    <property type="entry name" value="D-ALLOSE KINASE-RELATED"/>
    <property type="match status" value="1"/>
</dbReference>
<reference evidence="1 2" key="1">
    <citation type="submission" date="2016-12" db="EMBL/GenBank/DDBJ databases">
        <title>Isolation and genomic insights into novel planktonic Zetaproteobacteria from stratified waters of the Chesapeake Bay.</title>
        <authorList>
            <person name="McAllister S.M."/>
            <person name="Kato S."/>
            <person name="Chan C.S."/>
            <person name="Chiu B.K."/>
            <person name="Field E.K."/>
        </authorList>
    </citation>
    <scope>NUCLEOTIDE SEQUENCE [LARGE SCALE GENOMIC DNA]</scope>
    <source>
        <strain evidence="1 2">CP-8</strain>
    </source>
</reference>
<dbReference type="CDD" id="cd24066">
    <property type="entry name" value="ASKHA_NBD_ROK_EcFRK-like"/>
    <property type="match status" value="1"/>
</dbReference>
<dbReference type="GO" id="GO:0045127">
    <property type="term" value="F:N-acetylglucosamine kinase activity"/>
    <property type="evidence" value="ECO:0007669"/>
    <property type="project" value="UniProtKB-EC"/>
</dbReference>
<dbReference type="GO" id="GO:0008865">
    <property type="term" value="F:fructokinase activity"/>
    <property type="evidence" value="ECO:0007669"/>
    <property type="project" value="UniProtKB-EC"/>
</dbReference>
<protein>
    <submittedName>
        <fullName evidence="1">N-acetylglucosamine kinase</fullName>
        <ecNumber evidence="1">2.7.1.4</ecNumber>
        <ecNumber evidence="1">2.7.1.59</ecNumber>
    </submittedName>
</protein>
<gene>
    <name evidence="1" type="ORF">Ga0123462_2192</name>
</gene>
<dbReference type="InterPro" id="IPR049874">
    <property type="entry name" value="ROK_cs"/>
</dbReference>
<dbReference type="Gene3D" id="3.30.420.40">
    <property type="match status" value="2"/>
</dbReference>
<sequence>MQLAPLQTIISCMNVLDKNGLRIGIDLGGSKIELIAMDRDGNELLRFRRATPAKDYMATVKTVAEMVGEADRELAAAASIGIGTPGAISLKTGLMKNCNSTCLNGQMLKEDIEAELRREVRMSNDANCFALSEAVDGAAAGAGVVFGVILGTGVGGGIVVNGHVLSGINSIAGEWGHNPLPSPFGSELTGHGCYCGRKGCIETWLSGPAMADDHLRSGGGLMRPDEIAAGVEQGDPLCRFTLERYCDRLARALAGVINILDPDVIVLGGGLSNIKMLYDQVPKLWGRYIFSDEVTTQLLPPKHGDSSGVRGAAWLWGHE</sequence>
<name>A0A2K8LFH9_9PROT</name>
<keyword evidence="2" id="KW-1185">Reference proteome</keyword>
<dbReference type="EC" id="2.7.1.4" evidence="1"/>
<evidence type="ECO:0000313" key="2">
    <source>
        <dbReference type="Proteomes" id="UP000231637"/>
    </source>
</evidence>
<dbReference type="InterPro" id="IPR000600">
    <property type="entry name" value="ROK"/>
</dbReference>
<dbReference type="Pfam" id="PF00480">
    <property type="entry name" value="ROK"/>
    <property type="match status" value="1"/>
</dbReference>
<dbReference type="Proteomes" id="UP000231637">
    <property type="component" value="Chromosome"/>
</dbReference>
<dbReference type="SUPFAM" id="SSF53067">
    <property type="entry name" value="Actin-like ATPase domain"/>
    <property type="match status" value="1"/>
</dbReference>
<keyword evidence="1" id="KW-0808">Transferase</keyword>
<keyword evidence="1" id="KW-0418">Kinase</keyword>
<evidence type="ECO:0000313" key="1">
    <source>
        <dbReference type="EMBL" id="ATX83026.1"/>
    </source>
</evidence>
<dbReference type="EMBL" id="CP018800">
    <property type="protein sequence ID" value="ATX83026.1"/>
    <property type="molecule type" value="Genomic_DNA"/>
</dbReference>
<dbReference type="KEGG" id="mfn:Ga0123462_2192"/>
<dbReference type="AlphaFoldDB" id="A0A2K8LFH9"/>
<dbReference type="EC" id="2.7.1.59" evidence="1"/>
<proteinExistence type="predicted"/>
<organism evidence="1 2">
    <name type="scientific">Mariprofundus ferrinatatus</name>
    <dbReference type="NCBI Taxonomy" id="1921087"/>
    <lineage>
        <taxon>Bacteria</taxon>
        <taxon>Pseudomonadati</taxon>
        <taxon>Pseudomonadota</taxon>
        <taxon>Candidatius Mariprofundia</taxon>
        <taxon>Mariprofundales</taxon>
        <taxon>Mariprofundaceae</taxon>
        <taxon>Mariprofundus</taxon>
    </lineage>
</organism>
<dbReference type="InterPro" id="IPR043129">
    <property type="entry name" value="ATPase_NBD"/>
</dbReference>
<dbReference type="PANTHER" id="PTHR18964">
    <property type="entry name" value="ROK (REPRESSOR, ORF, KINASE) FAMILY"/>
    <property type="match status" value="1"/>
</dbReference>